<comment type="similarity">
    <text evidence="1">Belongs to the ATP-dependent AMP-binding enzyme family.</text>
</comment>
<evidence type="ECO:0000259" key="6">
    <source>
        <dbReference type="Pfam" id="PF13193"/>
    </source>
</evidence>
<dbReference type="AlphaFoldDB" id="A0A4U7JBX5"/>
<dbReference type="InterPro" id="IPR051087">
    <property type="entry name" value="Mitochondrial_ACSM"/>
</dbReference>
<dbReference type="KEGG" id="rher:EHE19_013140"/>
<dbReference type="Pfam" id="PF13193">
    <property type="entry name" value="AMP-binding_C"/>
    <property type="match status" value="1"/>
</dbReference>
<keyword evidence="2" id="KW-0436">Ligase</keyword>
<dbReference type="PROSITE" id="PS00455">
    <property type="entry name" value="AMP_BINDING"/>
    <property type="match status" value="1"/>
</dbReference>
<evidence type="ECO:0000256" key="4">
    <source>
        <dbReference type="ARBA" id="ARBA00022840"/>
    </source>
</evidence>
<dbReference type="InterPro" id="IPR000873">
    <property type="entry name" value="AMP-dep_synth/lig_dom"/>
</dbReference>
<dbReference type="GO" id="GO:0006637">
    <property type="term" value="P:acyl-CoA metabolic process"/>
    <property type="evidence" value="ECO:0007669"/>
    <property type="project" value="TreeGrafter"/>
</dbReference>
<dbReference type="InterPro" id="IPR020845">
    <property type="entry name" value="AMP-binding_CS"/>
</dbReference>
<proteinExistence type="inferred from homology"/>
<evidence type="ECO:0000313" key="8">
    <source>
        <dbReference type="Proteomes" id="UP000306409"/>
    </source>
</evidence>
<dbReference type="SUPFAM" id="SSF56801">
    <property type="entry name" value="Acetyl-CoA synthetase-like"/>
    <property type="match status" value="1"/>
</dbReference>
<gene>
    <name evidence="7" type="ORF">EHE19_013140</name>
</gene>
<dbReference type="Gene3D" id="3.40.50.12780">
    <property type="entry name" value="N-terminal domain of ligase-like"/>
    <property type="match status" value="1"/>
</dbReference>
<dbReference type="GO" id="GO:0004321">
    <property type="term" value="F:fatty-acyl-CoA synthase activity"/>
    <property type="evidence" value="ECO:0007669"/>
    <property type="project" value="TreeGrafter"/>
</dbReference>
<evidence type="ECO:0000256" key="3">
    <source>
        <dbReference type="ARBA" id="ARBA00022741"/>
    </source>
</evidence>
<name>A0A4U7JBX5_9FIRM</name>
<keyword evidence="3" id="KW-0547">Nucleotide-binding</keyword>
<sequence>MGLEQRYLERTEFNSYEDFSKNFKLKVPENFNFAYDIIDEYARIEPERLALVWCDDNGNERKFTFSELKYWSDKTANYLKSKGIKKGDKIIFILRRRFEFYFFAFAACKIGAIFIPCTNQLMKKDIVYRNNAAGVKAIIAYNDNGVPEHVDSSRQESPTVDTYIMVGGSKEGWLDYDSEIENVSDVWTRPEGDQNTTNEDLMMIYFTSGTTSMPKMAMHDFTYPLGHIVTAKYWHRVVEKGLHISVAESGWAKFGWGKLFGQWICGAVQFLYDMEKFDPCNLLDKLAKYKVSTFCAPPTIYRFLLQHDIAKYDLSSLTHCSTAGEPLNPEIFNRFKNITGHEILNGFGQTETTVIVANFEWLKVDPGAMGMPNPAYNIDVVDENNNPCPVGEEGELIIRDVDTNKTPGLFCGYYKDPEATAKVWYDNAYHTGDVVYRDEHGFLWFVGRNDDVIKASGYRISPFEVESALIEHPAVLECAVTGAPDSVRGTVVKATVTLAKGYEPSEELKKDIQNYVKKVTAPYKYPRIIEFVDELPKTISGKIKRAHIRHEDKQKFETK</sequence>
<dbReference type="GO" id="GO:0006633">
    <property type="term" value="P:fatty acid biosynthetic process"/>
    <property type="evidence" value="ECO:0007669"/>
    <property type="project" value="TreeGrafter"/>
</dbReference>
<dbReference type="InterPro" id="IPR045851">
    <property type="entry name" value="AMP-bd_C_sf"/>
</dbReference>
<dbReference type="OrthoDB" id="9778383at2"/>
<evidence type="ECO:0000256" key="1">
    <source>
        <dbReference type="ARBA" id="ARBA00006432"/>
    </source>
</evidence>
<dbReference type="InterPro" id="IPR025110">
    <property type="entry name" value="AMP-bd_C"/>
</dbReference>
<evidence type="ECO:0000256" key="2">
    <source>
        <dbReference type="ARBA" id="ARBA00022598"/>
    </source>
</evidence>
<dbReference type="PANTHER" id="PTHR43605">
    <property type="entry name" value="ACYL-COENZYME A SYNTHETASE"/>
    <property type="match status" value="1"/>
</dbReference>
<dbReference type="GO" id="GO:0005524">
    <property type="term" value="F:ATP binding"/>
    <property type="evidence" value="ECO:0007669"/>
    <property type="project" value="UniProtKB-KW"/>
</dbReference>
<dbReference type="Gene3D" id="3.30.300.30">
    <property type="match status" value="1"/>
</dbReference>
<feature type="domain" description="AMP-dependent synthetase/ligase" evidence="5">
    <location>
        <begin position="40"/>
        <end position="401"/>
    </location>
</feature>
<dbReference type="Pfam" id="PF00501">
    <property type="entry name" value="AMP-binding"/>
    <property type="match status" value="1"/>
</dbReference>
<dbReference type="EMBL" id="CP061336">
    <property type="protein sequence ID" value="QNU65837.1"/>
    <property type="molecule type" value="Genomic_DNA"/>
</dbReference>
<protein>
    <submittedName>
        <fullName evidence="7">AMP-binding protein</fullName>
    </submittedName>
</protein>
<dbReference type="FunFam" id="3.30.300.30:FF:000005">
    <property type="entry name" value="Acyl-coenzyme A synthetase ACSM5, mitochondrial"/>
    <property type="match status" value="1"/>
</dbReference>
<dbReference type="InterPro" id="IPR042099">
    <property type="entry name" value="ANL_N_sf"/>
</dbReference>
<organism evidence="7 8">
    <name type="scientific">Ruminiclostridium herbifermentans</name>
    <dbReference type="NCBI Taxonomy" id="2488810"/>
    <lineage>
        <taxon>Bacteria</taxon>
        <taxon>Bacillati</taxon>
        <taxon>Bacillota</taxon>
        <taxon>Clostridia</taxon>
        <taxon>Eubacteriales</taxon>
        <taxon>Oscillospiraceae</taxon>
        <taxon>Ruminiclostridium</taxon>
    </lineage>
</organism>
<dbReference type="GO" id="GO:0015645">
    <property type="term" value="F:fatty acid ligase activity"/>
    <property type="evidence" value="ECO:0007669"/>
    <property type="project" value="TreeGrafter"/>
</dbReference>
<evidence type="ECO:0000313" key="7">
    <source>
        <dbReference type="EMBL" id="QNU65837.1"/>
    </source>
</evidence>
<dbReference type="RefSeq" id="WP_137698308.1">
    <property type="nucleotide sequence ID" value="NZ_CP061336.1"/>
</dbReference>
<keyword evidence="4" id="KW-0067">ATP-binding</keyword>
<dbReference type="PANTHER" id="PTHR43605:SF10">
    <property type="entry name" value="ACYL-COA SYNTHETASE MEDIUM CHAIN FAMILY MEMBER 3"/>
    <property type="match status" value="1"/>
</dbReference>
<dbReference type="GO" id="GO:0016405">
    <property type="term" value="F:CoA-ligase activity"/>
    <property type="evidence" value="ECO:0007669"/>
    <property type="project" value="UniProtKB-ARBA"/>
</dbReference>
<dbReference type="Proteomes" id="UP000306409">
    <property type="component" value="Chromosome"/>
</dbReference>
<evidence type="ECO:0000259" key="5">
    <source>
        <dbReference type="Pfam" id="PF00501"/>
    </source>
</evidence>
<accession>A0A4U7JBX5</accession>
<reference evidence="7 8" key="1">
    <citation type="submission" date="2020-09" db="EMBL/GenBank/DDBJ databases">
        <title>Characterization and genome sequencing of Ruminiclostridium sp. nov. MA18.</title>
        <authorList>
            <person name="Rettenmaier R."/>
            <person name="Kowollik M.-L."/>
            <person name="Liebl W."/>
            <person name="Zverlov V."/>
        </authorList>
    </citation>
    <scope>NUCLEOTIDE SEQUENCE [LARGE SCALE GENOMIC DNA]</scope>
    <source>
        <strain evidence="7 8">MA18</strain>
    </source>
</reference>
<feature type="domain" description="AMP-binding enzyme C-terminal" evidence="6">
    <location>
        <begin position="464"/>
        <end position="542"/>
    </location>
</feature>
<keyword evidence="8" id="KW-1185">Reference proteome</keyword>